<accession>A0A1Z4JS32</accession>
<protein>
    <submittedName>
        <fullName evidence="1">Uncharacterized protein</fullName>
    </submittedName>
</protein>
<evidence type="ECO:0000313" key="2">
    <source>
        <dbReference type="Proteomes" id="UP000217895"/>
    </source>
</evidence>
<dbReference type="AlphaFoldDB" id="A0A1Z4JS32"/>
<keyword evidence="1" id="KW-0614">Plasmid</keyword>
<reference evidence="1 2" key="1">
    <citation type="submission" date="2017-06" db="EMBL/GenBank/DDBJ databases">
        <title>Genome sequencing of cyanobaciteial culture collection at National Institute for Environmental Studies (NIES).</title>
        <authorList>
            <person name="Hirose Y."/>
            <person name="Shimura Y."/>
            <person name="Fujisawa T."/>
            <person name="Nakamura Y."/>
            <person name="Kawachi M."/>
        </authorList>
    </citation>
    <scope>NUCLEOTIDE SEQUENCE [LARGE SCALE GENOMIC DNA]</scope>
    <source>
        <strain evidence="1 2">NIES-2135</strain>
        <plasmid evidence="2">Plasmid Plasmid1 dna</plasmid>
    </source>
</reference>
<geneLocation type="plasmid" evidence="1">
    <name>plasmid1</name>
</geneLocation>
<keyword evidence="2" id="KW-1185">Reference proteome</keyword>
<dbReference type="EMBL" id="AP018204">
    <property type="protein sequence ID" value="BAY59496.1"/>
    <property type="molecule type" value="Genomic_DNA"/>
</dbReference>
<sequence length="53" mass="6042">MQPDGPRRYESGNLTEIEAKYVDAKHSNDRLPMSQEITSSIDKQPCAKKMCQD</sequence>
<name>A0A1Z4JS32_LEPBY</name>
<dbReference type="Proteomes" id="UP000217895">
    <property type="component" value="Plasmid Plasmid1 dna"/>
</dbReference>
<gene>
    <name evidence="1" type="ORF">NIES2135_63730</name>
</gene>
<evidence type="ECO:0000313" key="1">
    <source>
        <dbReference type="EMBL" id="BAY59496.1"/>
    </source>
</evidence>
<organism evidence="1 2">
    <name type="scientific">Leptolyngbya boryana NIES-2135</name>
    <dbReference type="NCBI Taxonomy" id="1973484"/>
    <lineage>
        <taxon>Bacteria</taxon>
        <taxon>Bacillati</taxon>
        <taxon>Cyanobacteriota</taxon>
        <taxon>Cyanophyceae</taxon>
        <taxon>Leptolyngbyales</taxon>
        <taxon>Leptolyngbyaceae</taxon>
        <taxon>Leptolyngbya group</taxon>
        <taxon>Leptolyngbya</taxon>
    </lineage>
</organism>
<proteinExistence type="predicted"/>